<feature type="transmembrane region" description="Helical" evidence="6">
    <location>
        <begin position="169"/>
        <end position="190"/>
    </location>
</feature>
<feature type="transmembrane region" description="Helical" evidence="6">
    <location>
        <begin position="86"/>
        <end position="104"/>
    </location>
</feature>
<dbReference type="InterPro" id="IPR035919">
    <property type="entry name" value="EAL_sf"/>
</dbReference>
<evidence type="ECO:0000256" key="2">
    <source>
        <dbReference type="ARBA" id="ARBA00022475"/>
    </source>
</evidence>
<reference evidence="8" key="1">
    <citation type="submission" date="2022-10" db="EMBL/GenBank/DDBJ databases">
        <title>Complete genome of Ep21-8.</title>
        <authorList>
            <person name="Kang Y.-R."/>
            <person name="Kim D.-H."/>
        </authorList>
    </citation>
    <scope>NUCLEOTIDE SEQUENCE</scope>
    <source>
        <strain evidence="8">Ep21-8</strain>
    </source>
</reference>
<dbReference type="GO" id="GO:0005886">
    <property type="term" value="C:plasma membrane"/>
    <property type="evidence" value="ECO:0007669"/>
    <property type="project" value="UniProtKB-SubCell"/>
</dbReference>
<dbReference type="GO" id="GO:0071111">
    <property type="term" value="F:cyclic-guanylate-specific phosphodiesterase activity"/>
    <property type="evidence" value="ECO:0007669"/>
    <property type="project" value="InterPro"/>
</dbReference>
<dbReference type="InterPro" id="IPR001633">
    <property type="entry name" value="EAL_dom"/>
</dbReference>
<dbReference type="Gene3D" id="3.30.70.270">
    <property type="match status" value="1"/>
</dbReference>
<dbReference type="InterPro" id="IPR000160">
    <property type="entry name" value="GGDEF_dom"/>
</dbReference>
<evidence type="ECO:0000256" key="6">
    <source>
        <dbReference type="SAM" id="Phobius"/>
    </source>
</evidence>
<dbReference type="Pfam" id="PF05231">
    <property type="entry name" value="MASE1"/>
    <property type="match status" value="1"/>
</dbReference>
<evidence type="ECO:0000256" key="4">
    <source>
        <dbReference type="ARBA" id="ARBA00022989"/>
    </source>
</evidence>
<feature type="transmembrane region" description="Helical" evidence="6">
    <location>
        <begin position="20"/>
        <end position="37"/>
    </location>
</feature>
<dbReference type="PANTHER" id="PTHR33121:SF64">
    <property type="entry name" value="CYCLIC DI-GMP PHOSPHODIESTERASE PDEF"/>
    <property type="match status" value="1"/>
</dbReference>
<sequence length="741" mass="82600">MKADKRRTISGWSRWGEPLLFALLVIPLSILYSPRVILPNGQAYLIALLPAAALALSFLYGSRMLAPIVIVTLATLYLAYGMTPLLAVGLPFSLTLLLCWWGYTQQAGRRWRAGLAKPRLMLPRLFWLAGMFPLLFILLTQIAVTMGMFSGHPFFAERLPFSMSTLTNYQGMVLGALVGAPLYYHLLRLLRRPRYWQVMRRRCRREQTSDAAGWEPYLWGGVVAVMIALLCIRAQAQGSILFTDYTLILLLPVMIFGAMRYGYLLSTLVWSVAVIILLLNYEGYVELDDLSRNICFITAMLIVFTLTVILMAAINGRQRRLYRHMRRAAMIDPVVQLPNVGCLEQDLQRYGRSVLCFVRIASLDTLCRTYGMQVRLSYKQRLAAAFRAALHADERVYHLPGYDLLIRLEPERAQQTLRHLEQVAHAFRLQWNGLPLQRQLGLSYCGVPGTVEALYSLIGELSAMAEQSLDSGRLESLALNQRRLQQGIGRKASLLRTLQRALENDRFILSVQPIDGFRGESYQEILLKMVDEQGGLLSPESFLPIAEEFGLTAALDRWVLTHTLAFIERHRAQLPGIRVAIPLSCAGLSPPTLPALLESVLGQYRIEPWQLILTFRADQLAALAPAPSALSALRALGCHVALSGIDFVHAGGQPESLDADILQMTPALSRRLGADSAEQYIVTALCQVAHLRRQTVVARGVDSEAQRARLKQLGVDAIQGRLAGVPIPLSALLPAAEIAKE</sequence>
<comment type="subcellular location">
    <subcellularLocation>
        <location evidence="1">Cell membrane</location>
        <topology evidence="1">Multi-pass membrane protein</topology>
    </subcellularLocation>
</comment>
<gene>
    <name evidence="8" type="ORF">PWJ79_04655</name>
</gene>
<dbReference type="InterPro" id="IPR043128">
    <property type="entry name" value="Rev_trsase/Diguanyl_cyclase"/>
</dbReference>
<keyword evidence="5 6" id="KW-0472">Membrane</keyword>
<dbReference type="PANTHER" id="PTHR33121">
    <property type="entry name" value="CYCLIC DI-GMP PHOSPHODIESTERASE PDEF"/>
    <property type="match status" value="1"/>
</dbReference>
<evidence type="ECO:0000313" key="8">
    <source>
        <dbReference type="EMBL" id="WDU91936.1"/>
    </source>
</evidence>
<accession>A0AAQ3C1W5</accession>
<evidence type="ECO:0000313" key="9">
    <source>
        <dbReference type="Proteomes" id="UP001223683"/>
    </source>
</evidence>
<dbReference type="CDD" id="cd01948">
    <property type="entry name" value="EAL"/>
    <property type="match status" value="1"/>
</dbReference>
<keyword evidence="4 6" id="KW-1133">Transmembrane helix</keyword>
<dbReference type="SMART" id="SM00267">
    <property type="entry name" value="GGDEF"/>
    <property type="match status" value="1"/>
</dbReference>
<dbReference type="GeneID" id="72527827"/>
<feature type="transmembrane region" description="Helical" evidence="6">
    <location>
        <begin position="125"/>
        <end position="149"/>
    </location>
</feature>
<dbReference type="Gene3D" id="3.20.20.450">
    <property type="entry name" value="EAL domain"/>
    <property type="match status" value="1"/>
</dbReference>
<feature type="domain" description="EAL" evidence="7">
    <location>
        <begin position="491"/>
        <end position="740"/>
    </location>
</feature>
<dbReference type="Proteomes" id="UP001223683">
    <property type="component" value="Chromosome"/>
</dbReference>
<evidence type="ECO:0000256" key="1">
    <source>
        <dbReference type="ARBA" id="ARBA00004651"/>
    </source>
</evidence>
<evidence type="ECO:0000256" key="3">
    <source>
        <dbReference type="ARBA" id="ARBA00022692"/>
    </source>
</evidence>
<dbReference type="AlphaFoldDB" id="A0AAQ3C1W5"/>
<feature type="transmembrane region" description="Helical" evidence="6">
    <location>
        <begin position="263"/>
        <end position="281"/>
    </location>
</feature>
<dbReference type="SMART" id="SM00052">
    <property type="entry name" value="EAL"/>
    <property type="match status" value="1"/>
</dbReference>
<dbReference type="SUPFAM" id="SSF141868">
    <property type="entry name" value="EAL domain-like"/>
    <property type="match status" value="1"/>
</dbReference>
<evidence type="ECO:0000256" key="5">
    <source>
        <dbReference type="ARBA" id="ARBA00023136"/>
    </source>
</evidence>
<name>A0AAQ3C1W5_EDWPI</name>
<feature type="transmembrane region" description="Helical" evidence="6">
    <location>
        <begin position="211"/>
        <end position="230"/>
    </location>
</feature>
<feature type="transmembrane region" description="Helical" evidence="6">
    <location>
        <begin position="293"/>
        <end position="316"/>
    </location>
</feature>
<evidence type="ECO:0000259" key="7">
    <source>
        <dbReference type="PROSITE" id="PS50883"/>
    </source>
</evidence>
<feature type="transmembrane region" description="Helical" evidence="6">
    <location>
        <begin position="236"/>
        <end position="256"/>
    </location>
</feature>
<dbReference type="RefSeq" id="WP_045474895.1">
    <property type="nucleotide sequence ID" value="NC_013508.1"/>
</dbReference>
<organism evidence="8 9">
    <name type="scientific">Edwardsiella piscicida</name>
    <dbReference type="NCBI Taxonomy" id="1263550"/>
    <lineage>
        <taxon>Bacteria</taxon>
        <taxon>Pseudomonadati</taxon>
        <taxon>Pseudomonadota</taxon>
        <taxon>Gammaproteobacteria</taxon>
        <taxon>Enterobacterales</taxon>
        <taxon>Hafniaceae</taxon>
        <taxon>Edwardsiella</taxon>
    </lineage>
</organism>
<proteinExistence type="predicted"/>
<dbReference type="InterPro" id="IPR007895">
    <property type="entry name" value="MASE1"/>
</dbReference>
<protein>
    <submittedName>
        <fullName evidence="8">EAL domain-containing protein</fullName>
    </submittedName>
</protein>
<dbReference type="InterPro" id="IPR050706">
    <property type="entry name" value="Cyclic-di-GMP_PDE-like"/>
</dbReference>
<keyword evidence="3 6" id="KW-0812">Transmembrane</keyword>
<dbReference type="EMBL" id="CP118390">
    <property type="protein sequence ID" value="WDU91936.1"/>
    <property type="molecule type" value="Genomic_DNA"/>
</dbReference>
<dbReference type="PROSITE" id="PS50883">
    <property type="entry name" value="EAL"/>
    <property type="match status" value="1"/>
</dbReference>
<feature type="transmembrane region" description="Helical" evidence="6">
    <location>
        <begin position="43"/>
        <end position="59"/>
    </location>
</feature>
<dbReference type="Pfam" id="PF00563">
    <property type="entry name" value="EAL"/>
    <property type="match status" value="1"/>
</dbReference>
<keyword evidence="2" id="KW-1003">Cell membrane</keyword>